<protein>
    <recommendedName>
        <fullName evidence="2">Peptidase M56 domain-containing protein</fullName>
    </recommendedName>
</protein>
<keyword evidence="1" id="KW-0472">Membrane</keyword>
<name>A0A7X5U7W5_9GAMM</name>
<proteinExistence type="predicted"/>
<evidence type="ECO:0000259" key="2">
    <source>
        <dbReference type="Pfam" id="PF05569"/>
    </source>
</evidence>
<comment type="caution">
    <text evidence="3">The sequence shown here is derived from an EMBL/GenBank/DDBJ whole genome shotgun (WGS) entry which is preliminary data.</text>
</comment>
<dbReference type="Proteomes" id="UP000490980">
    <property type="component" value="Unassembled WGS sequence"/>
</dbReference>
<sequence length="525" mass="56985">MMLAWMIYASLVTAVLGGAALIAESAARHRRNPTRWPWIIAMVASVALPVAIATVSIPRLASSRPDALTAPAASLALRDTTSIPLASKVIDWSGTTSYVSSTPVNRILEDIWLASSFTLVLFLGLGTALFHGRKRKWTPGTLAGIPVFVSENVGPAVVGLIRSRIVVPAWVMREAPEQQRYVMAHEQSHLNAHDPLLVAMAMSLMVCMPWNPLLWWQFHRLRCAIEVDCDARVLGEGGEIAGYCETLIQVGQNQSEYIGAVTAMSESKSFLERRIMIMLSKPKKWARASAFALVSVALGMAVFAAQVTPPAEADTSAVGTIAVSPGTLDAYAGFYALSDYSLATVARKGNGLTVTPIGQFLAQGTIDLSTISEHEFLVPSIDVTLDFIKGGEGEIKSMTVREHGVVAMHAPRVDEATANRIRDALAARVRDQKPYPNSEKALQLILSNAQGGEGMTALSAQNAARQHESIAKYFAMLGPVESYRFEGVSDYGWDIYDVQHEHGAQQIFIQLDRNGLLANSVMRRQ</sequence>
<dbReference type="PANTHER" id="PTHR34978:SF3">
    <property type="entry name" value="SLR0241 PROTEIN"/>
    <property type="match status" value="1"/>
</dbReference>
<keyword evidence="4" id="KW-1185">Reference proteome</keyword>
<dbReference type="EMBL" id="JAARLZ010000002">
    <property type="protein sequence ID" value="NII05520.1"/>
    <property type="molecule type" value="Genomic_DNA"/>
</dbReference>
<evidence type="ECO:0000313" key="3">
    <source>
        <dbReference type="EMBL" id="NII05520.1"/>
    </source>
</evidence>
<keyword evidence="1" id="KW-0812">Transmembrane</keyword>
<feature type="transmembrane region" description="Helical" evidence="1">
    <location>
        <begin position="285"/>
        <end position="305"/>
    </location>
</feature>
<organism evidence="3 4">
    <name type="scientific">Luteibacter anthropi</name>
    <dbReference type="NCBI Taxonomy" id="564369"/>
    <lineage>
        <taxon>Bacteria</taxon>
        <taxon>Pseudomonadati</taxon>
        <taxon>Pseudomonadota</taxon>
        <taxon>Gammaproteobacteria</taxon>
        <taxon>Lysobacterales</taxon>
        <taxon>Rhodanobacteraceae</taxon>
        <taxon>Luteibacter</taxon>
    </lineage>
</organism>
<evidence type="ECO:0000313" key="4">
    <source>
        <dbReference type="Proteomes" id="UP000490980"/>
    </source>
</evidence>
<dbReference type="PANTHER" id="PTHR34978">
    <property type="entry name" value="POSSIBLE SENSOR-TRANSDUCER PROTEIN BLAR"/>
    <property type="match status" value="1"/>
</dbReference>
<dbReference type="InterPro" id="IPR052173">
    <property type="entry name" value="Beta-lactam_resp_regulator"/>
</dbReference>
<feature type="transmembrane region" description="Helical" evidence="1">
    <location>
        <begin position="36"/>
        <end position="57"/>
    </location>
</feature>
<dbReference type="CDD" id="cd07341">
    <property type="entry name" value="M56_BlaR1_MecR1_like"/>
    <property type="match status" value="1"/>
</dbReference>
<feature type="domain" description="Peptidase M56" evidence="2">
    <location>
        <begin position="38"/>
        <end position="277"/>
    </location>
</feature>
<dbReference type="AlphaFoldDB" id="A0A7X5U7W5"/>
<feature type="transmembrane region" description="Helical" evidence="1">
    <location>
        <begin position="6"/>
        <end position="24"/>
    </location>
</feature>
<keyword evidence="1" id="KW-1133">Transmembrane helix</keyword>
<reference evidence="3 4" key="1">
    <citation type="submission" date="2020-03" db="EMBL/GenBank/DDBJ databases">
        <authorList>
            <person name="Lai Q."/>
        </authorList>
    </citation>
    <scope>NUCLEOTIDE SEQUENCE [LARGE SCALE GENOMIC DNA]</scope>
    <source>
        <strain evidence="3 4">CCUG 25036</strain>
    </source>
</reference>
<dbReference type="InterPro" id="IPR008756">
    <property type="entry name" value="Peptidase_M56"/>
</dbReference>
<feature type="transmembrane region" description="Helical" evidence="1">
    <location>
        <begin position="111"/>
        <end position="130"/>
    </location>
</feature>
<dbReference type="Pfam" id="PF05569">
    <property type="entry name" value="Peptidase_M56"/>
    <property type="match status" value="1"/>
</dbReference>
<evidence type="ECO:0000256" key="1">
    <source>
        <dbReference type="SAM" id="Phobius"/>
    </source>
</evidence>
<gene>
    <name evidence="3" type="ORF">HBF25_03840</name>
</gene>
<accession>A0A7X5U7W5</accession>